<dbReference type="GO" id="GO:0004729">
    <property type="term" value="F:oxygen-dependent protoporphyrinogen oxidase activity"/>
    <property type="evidence" value="ECO:0007669"/>
    <property type="project" value="UniProtKB-EC"/>
</dbReference>
<dbReference type="Gene3D" id="3.50.50.60">
    <property type="entry name" value="FAD/NAD(P)-binding domain"/>
    <property type="match status" value="1"/>
</dbReference>
<evidence type="ECO:0000313" key="3">
    <source>
        <dbReference type="Proteomes" id="UP000547510"/>
    </source>
</evidence>
<dbReference type="Pfam" id="PF01593">
    <property type="entry name" value="Amino_oxidase"/>
    <property type="match status" value="1"/>
</dbReference>
<reference evidence="2 3" key="1">
    <citation type="submission" date="2020-08" db="EMBL/GenBank/DDBJ databases">
        <title>Genomic Encyclopedia of Type Strains, Phase III (KMG-III): the genomes of soil and plant-associated and newly described type strains.</title>
        <authorList>
            <person name="Whitman W."/>
        </authorList>
    </citation>
    <scope>NUCLEOTIDE SEQUENCE [LARGE SCALE GENOMIC DNA]</scope>
    <source>
        <strain evidence="2 3">CECT 8640</strain>
    </source>
</reference>
<sequence length="431" mass="45874">MSTDVDVVVVGAGIAGLTTAYELRKAGRSVVVLEAGDRVGGRMATLRRGGFVIDSGAAQVSGRGCDATWAVLAELGIGRFELPRIGRRPGVWRDGRVRPGLARPSGLPTGAGLSVRGLLDLVRVLRGGHDFDHPERSGTDTVAEFAARHHPDPLDHLCRPVLSGFCGWGPERSSAGPFLGVLSAIGRSSAWRTYRDGMDIMARALADRLDVNLSFPVDVVVAGARSARIFAGSTELRARQVVLAMPAPVVRQVYANPPGHEVPFLEASTYTPVVKVHLMLERRPQAEVYLVALPSVASRTVSTILFEHLKYRNRAPEGRGLVTLVAHPSIAGRLLAASDTEVADVLAAAAEEFVPGLRAATRDAVVHRFRDGLPEATPEAVALRADFVARAGGVVDYAGDWVGVMPCSEAAVRSGRRTAARVLAVPRREPV</sequence>
<dbReference type="InterPro" id="IPR036188">
    <property type="entry name" value="FAD/NAD-bd_sf"/>
</dbReference>
<keyword evidence="2" id="KW-0560">Oxidoreductase</keyword>
<protein>
    <submittedName>
        <fullName evidence="2">Oxygen-dependent protoporphyrinogen oxidase</fullName>
        <ecNumber evidence="2">1.3.3.4</ecNumber>
    </submittedName>
</protein>
<dbReference type="Proteomes" id="UP000547510">
    <property type="component" value="Unassembled WGS sequence"/>
</dbReference>
<organism evidence="2 3">
    <name type="scientific">Saccharothrix tamanrassetensis</name>
    <dbReference type="NCBI Taxonomy" id="1051531"/>
    <lineage>
        <taxon>Bacteria</taxon>
        <taxon>Bacillati</taxon>
        <taxon>Actinomycetota</taxon>
        <taxon>Actinomycetes</taxon>
        <taxon>Pseudonocardiales</taxon>
        <taxon>Pseudonocardiaceae</taxon>
        <taxon>Saccharothrix</taxon>
    </lineage>
</organism>
<proteinExistence type="predicted"/>
<dbReference type="PANTHER" id="PTHR42923">
    <property type="entry name" value="PROTOPORPHYRINOGEN OXIDASE"/>
    <property type="match status" value="1"/>
</dbReference>
<accession>A0A841CPT2</accession>
<comment type="caution">
    <text evidence="2">The sequence shown here is derived from an EMBL/GenBank/DDBJ whole genome shotgun (WGS) entry which is preliminary data.</text>
</comment>
<evidence type="ECO:0000259" key="1">
    <source>
        <dbReference type="Pfam" id="PF01593"/>
    </source>
</evidence>
<name>A0A841CPT2_9PSEU</name>
<dbReference type="AlphaFoldDB" id="A0A841CPT2"/>
<dbReference type="EC" id="1.3.3.4" evidence="2"/>
<evidence type="ECO:0000313" key="2">
    <source>
        <dbReference type="EMBL" id="MBB5958087.1"/>
    </source>
</evidence>
<dbReference type="EMBL" id="JACHJN010000007">
    <property type="protein sequence ID" value="MBB5958087.1"/>
    <property type="molecule type" value="Genomic_DNA"/>
</dbReference>
<dbReference type="RefSeq" id="WP_312865057.1">
    <property type="nucleotide sequence ID" value="NZ_JACHJN010000007.1"/>
</dbReference>
<gene>
    <name evidence="2" type="ORF">FHS29_004695</name>
</gene>
<feature type="domain" description="Amine oxidase" evidence="1">
    <location>
        <begin position="14"/>
        <end position="423"/>
    </location>
</feature>
<keyword evidence="3" id="KW-1185">Reference proteome</keyword>
<dbReference type="SUPFAM" id="SSF51905">
    <property type="entry name" value="FAD/NAD(P)-binding domain"/>
    <property type="match status" value="1"/>
</dbReference>
<dbReference type="InterPro" id="IPR002937">
    <property type="entry name" value="Amino_oxidase"/>
</dbReference>
<dbReference type="SUPFAM" id="SSF54373">
    <property type="entry name" value="FAD-linked reductases, C-terminal domain"/>
    <property type="match status" value="1"/>
</dbReference>
<dbReference type="InterPro" id="IPR050464">
    <property type="entry name" value="Zeta_carotene_desat/Oxidored"/>
</dbReference>